<feature type="domain" description="G-protein coupled receptors family 1 profile" evidence="9">
    <location>
        <begin position="55"/>
        <end position="324"/>
    </location>
</feature>
<evidence type="ECO:0000256" key="2">
    <source>
        <dbReference type="ARBA" id="ARBA00022692"/>
    </source>
</evidence>
<dbReference type="PANTHER" id="PTHR45695">
    <property type="entry name" value="LEUCOKININ RECEPTOR-RELATED"/>
    <property type="match status" value="1"/>
</dbReference>
<feature type="transmembrane region" description="Helical" evidence="8">
    <location>
        <begin position="40"/>
        <end position="63"/>
    </location>
</feature>
<dbReference type="SUPFAM" id="SSF81321">
    <property type="entry name" value="Family A G protein-coupled receptor-like"/>
    <property type="match status" value="1"/>
</dbReference>
<dbReference type="AlphaFoldDB" id="A0A3M6TCF8"/>
<proteinExistence type="predicted"/>
<evidence type="ECO:0000256" key="3">
    <source>
        <dbReference type="ARBA" id="ARBA00022989"/>
    </source>
</evidence>
<feature type="transmembrane region" description="Helical" evidence="8">
    <location>
        <begin position="208"/>
        <end position="232"/>
    </location>
</feature>
<keyword evidence="11" id="KW-1185">Reference proteome</keyword>
<evidence type="ECO:0000259" key="9">
    <source>
        <dbReference type="PROSITE" id="PS50262"/>
    </source>
</evidence>
<evidence type="ECO:0000256" key="8">
    <source>
        <dbReference type="SAM" id="Phobius"/>
    </source>
</evidence>
<protein>
    <recommendedName>
        <fullName evidence="9">G-protein coupled receptors family 1 profile domain-containing protein</fullName>
    </recommendedName>
</protein>
<dbReference type="InterPro" id="IPR000276">
    <property type="entry name" value="GPCR_Rhodpsn"/>
</dbReference>
<dbReference type="PROSITE" id="PS50262">
    <property type="entry name" value="G_PROTEIN_RECEP_F1_2"/>
    <property type="match status" value="1"/>
</dbReference>
<dbReference type="OMA" id="RIANTAF"/>
<dbReference type="GO" id="GO:0005886">
    <property type="term" value="C:plasma membrane"/>
    <property type="evidence" value="ECO:0007669"/>
    <property type="project" value="TreeGrafter"/>
</dbReference>
<feature type="transmembrane region" description="Helical" evidence="8">
    <location>
        <begin position="263"/>
        <end position="283"/>
    </location>
</feature>
<dbReference type="PANTHER" id="PTHR45695:SF9">
    <property type="entry name" value="LEUCOKININ RECEPTOR"/>
    <property type="match status" value="1"/>
</dbReference>
<comment type="subcellular location">
    <subcellularLocation>
        <location evidence="1">Membrane</location>
        <topology evidence="1">Multi-pass membrane protein</topology>
    </subcellularLocation>
</comment>
<dbReference type="GO" id="GO:0004930">
    <property type="term" value="F:G protein-coupled receptor activity"/>
    <property type="evidence" value="ECO:0007669"/>
    <property type="project" value="UniProtKB-KW"/>
</dbReference>
<dbReference type="PRINTS" id="PR00237">
    <property type="entry name" value="GPCRRHODOPSN"/>
</dbReference>
<sequence length="379" mass="42255">MAENLSALFTNSTNRSISGTSAPNPSIYIFTPAGSTIKQALVFSMVTVALIGFVGGSLILHFLSQNKQPIEIQSSRFIKNLNLYIKSLALSDILSTLVSLPLTCIQISFDLFQTHWACKIVRYFNIVFPVITICNLVVIGIEKHLSLRRVPRTLSATAVRKLIFLAWFAGFAVVLLPATTFTGIRHDLNETHFTVICKYDTEYLPARIAFVSFTALVYYLPGIFLIVVNTLLVRKVHLRLKVNMMVSIQVDNSKQAKLRAAKIRGTVLLTTMTFAFIIPYFGYMGYAAYNMIAKPDIDFQTDYVIRFSSGVIAFSNSAVNFVIYVVQMRGFRIFLKKLVCSARPAVIPEQFDNAAKPGTRPGTTAYCAQVIEMAELPTH</sequence>
<dbReference type="InterPro" id="IPR017452">
    <property type="entry name" value="GPCR_Rhodpsn_7TM"/>
</dbReference>
<evidence type="ECO:0000313" key="10">
    <source>
        <dbReference type="EMBL" id="RMX39086.1"/>
    </source>
</evidence>
<keyword evidence="4" id="KW-0297">G-protein coupled receptor</keyword>
<dbReference type="OrthoDB" id="5973039at2759"/>
<name>A0A3M6TCF8_POCDA</name>
<dbReference type="CDD" id="cd00637">
    <property type="entry name" value="7tm_classA_rhodopsin-like"/>
    <property type="match status" value="1"/>
</dbReference>
<feature type="transmembrane region" description="Helical" evidence="8">
    <location>
        <begin position="303"/>
        <end position="326"/>
    </location>
</feature>
<keyword evidence="6" id="KW-0675">Receptor</keyword>
<keyword evidence="2 8" id="KW-0812">Transmembrane</keyword>
<dbReference type="Proteomes" id="UP000275408">
    <property type="component" value="Unassembled WGS sequence"/>
</dbReference>
<evidence type="ECO:0000256" key="1">
    <source>
        <dbReference type="ARBA" id="ARBA00004141"/>
    </source>
</evidence>
<evidence type="ECO:0000256" key="4">
    <source>
        <dbReference type="ARBA" id="ARBA00023040"/>
    </source>
</evidence>
<feature type="transmembrane region" description="Helical" evidence="8">
    <location>
        <begin position="83"/>
        <end position="108"/>
    </location>
</feature>
<gene>
    <name evidence="10" type="ORF">pdam_00017526</name>
</gene>
<comment type="caution">
    <text evidence="10">The sequence shown here is derived from an EMBL/GenBank/DDBJ whole genome shotgun (WGS) entry which is preliminary data.</text>
</comment>
<keyword evidence="5 8" id="KW-0472">Membrane</keyword>
<dbReference type="Gene3D" id="1.20.1070.10">
    <property type="entry name" value="Rhodopsin 7-helix transmembrane proteins"/>
    <property type="match status" value="1"/>
</dbReference>
<dbReference type="EMBL" id="RCHS01003878">
    <property type="protein sequence ID" value="RMX39086.1"/>
    <property type="molecule type" value="Genomic_DNA"/>
</dbReference>
<organism evidence="10 11">
    <name type="scientific">Pocillopora damicornis</name>
    <name type="common">Cauliflower coral</name>
    <name type="synonym">Millepora damicornis</name>
    <dbReference type="NCBI Taxonomy" id="46731"/>
    <lineage>
        <taxon>Eukaryota</taxon>
        <taxon>Metazoa</taxon>
        <taxon>Cnidaria</taxon>
        <taxon>Anthozoa</taxon>
        <taxon>Hexacorallia</taxon>
        <taxon>Scleractinia</taxon>
        <taxon>Astrocoeniina</taxon>
        <taxon>Pocilloporidae</taxon>
        <taxon>Pocillopora</taxon>
    </lineage>
</organism>
<accession>A0A3M6TCF8</accession>
<evidence type="ECO:0000313" key="11">
    <source>
        <dbReference type="Proteomes" id="UP000275408"/>
    </source>
</evidence>
<evidence type="ECO:0000256" key="6">
    <source>
        <dbReference type="ARBA" id="ARBA00023170"/>
    </source>
</evidence>
<keyword evidence="3 8" id="KW-1133">Transmembrane helix</keyword>
<feature type="transmembrane region" description="Helical" evidence="8">
    <location>
        <begin position="120"/>
        <end position="141"/>
    </location>
</feature>
<evidence type="ECO:0000256" key="7">
    <source>
        <dbReference type="ARBA" id="ARBA00023224"/>
    </source>
</evidence>
<keyword evidence="7" id="KW-0807">Transducer</keyword>
<evidence type="ECO:0000256" key="5">
    <source>
        <dbReference type="ARBA" id="ARBA00023136"/>
    </source>
</evidence>
<dbReference type="Pfam" id="PF00001">
    <property type="entry name" value="7tm_1"/>
    <property type="match status" value="1"/>
</dbReference>
<reference evidence="10 11" key="1">
    <citation type="journal article" date="2018" name="Sci. Rep.">
        <title>Comparative analysis of the Pocillopora damicornis genome highlights role of immune system in coral evolution.</title>
        <authorList>
            <person name="Cunning R."/>
            <person name="Bay R.A."/>
            <person name="Gillette P."/>
            <person name="Baker A.C."/>
            <person name="Traylor-Knowles N."/>
        </authorList>
    </citation>
    <scope>NUCLEOTIDE SEQUENCE [LARGE SCALE GENOMIC DNA]</scope>
    <source>
        <strain evidence="10">RSMAS</strain>
        <tissue evidence="10">Whole animal</tissue>
    </source>
</reference>
<feature type="transmembrane region" description="Helical" evidence="8">
    <location>
        <begin position="162"/>
        <end position="184"/>
    </location>
</feature>